<evidence type="ECO:0000256" key="5">
    <source>
        <dbReference type="RuleBase" id="RU000454"/>
    </source>
</evidence>
<dbReference type="Pfam" id="PF14543">
    <property type="entry name" value="TAXi_N"/>
    <property type="match status" value="1"/>
</dbReference>
<feature type="signal peptide" evidence="7">
    <location>
        <begin position="1"/>
        <end position="21"/>
    </location>
</feature>
<dbReference type="FunFam" id="2.40.70.10:FF:000031">
    <property type="entry name" value="Aspartyl protease AED1"/>
    <property type="match status" value="1"/>
</dbReference>
<dbReference type="EMBL" id="GL377630">
    <property type="protein sequence ID" value="EFJ13890.1"/>
    <property type="molecule type" value="Genomic_DNA"/>
</dbReference>
<keyword evidence="10" id="KW-1185">Reference proteome</keyword>
<evidence type="ECO:0000256" key="3">
    <source>
        <dbReference type="ARBA" id="ARBA00022801"/>
    </source>
</evidence>
<feature type="region of interest" description="Disordered" evidence="6">
    <location>
        <begin position="132"/>
        <end position="159"/>
    </location>
</feature>
<dbReference type="Pfam" id="PF14541">
    <property type="entry name" value="TAXi_C"/>
    <property type="match status" value="1"/>
</dbReference>
<keyword evidence="3 5" id="KW-0378">Hydrolase</keyword>
<dbReference type="MEROPS" id="A01.050"/>
<dbReference type="GO" id="GO:0004190">
    <property type="term" value="F:aspartic-type endopeptidase activity"/>
    <property type="evidence" value="ECO:0000318"/>
    <property type="project" value="GO_Central"/>
</dbReference>
<dbReference type="Gene3D" id="2.40.70.10">
    <property type="entry name" value="Acid Proteases"/>
    <property type="match status" value="2"/>
</dbReference>
<feature type="chain" id="PRO_5003122896" description="Peptidase A1 domain-containing protein" evidence="7">
    <location>
        <begin position="22"/>
        <end position="533"/>
    </location>
</feature>
<dbReference type="HOGENOM" id="CLU_005738_5_0_1"/>
<feature type="domain" description="Peptidase A1" evidence="8">
    <location>
        <begin position="171"/>
        <end position="526"/>
    </location>
</feature>
<evidence type="ECO:0000256" key="4">
    <source>
        <dbReference type="PIRSR" id="PIRSR601461-1"/>
    </source>
</evidence>
<dbReference type="InterPro" id="IPR033121">
    <property type="entry name" value="PEPTIDASE_A1"/>
</dbReference>
<proteinExistence type="inferred from homology"/>
<dbReference type="InterPro" id="IPR021109">
    <property type="entry name" value="Peptidase_aspartic_dom_sf"/>
</dbReference>
<keyword evidence="7" id="KW-0732">Signal</keyword>
<evidence type="ECO:0000256" key="2">
    <source>
        <dbReference type="ARBA" id="ARBA00022670"/>
    </source>
</evidence>
<evidence type="ECO:0000256" key="7">
    <source>
        <dbReference type="SAM" id="SignalP"/>
    </source>
</evidence>
<dbReference type="FunFam" id="2.40.70.10:FF:000034">
    <property type="entry name" value="Aspartyl protease family protein"/>
    <property type="match status" value="1"/>
</dbReference>
<keyword evidence="2 5" id="KW-0645">Protease</keyword>
<dbReference type="PROSITE" id="PS00141">
    <property type="entry name" value="ASP_PROTEASE"/>
    <property type="match status" value="1"/>
</dbReference>
<evidence type="ECO:0000256" key="1">
    <source>
        <dbReference type="ARBA" id="ARBA00007447"/>
    </source>
</evidence>
<dbReference type="GO" id="GO:0006508">
    <property type="term" value="P:proteolysis"/>
    <property type="evidence" value="ECO:0007669"/>
    <property type="project" value="UniProtKB-KW"/>
</dbReference>
<gene>
    <name evidence="9" type="ORF">SELMODRAFT_121417</name>
</gene>
<dbReference type="InterPro" id="IPR032799">
    <property type="entry name" value="TAXi_C"/>
</dbReference>
<dbReference type="PANTHER" id="PTHR47967">
    <property type="entry name" value="OS07G0603500 PROTEIN-RELATED"/>
    <property type="match status" value="1"/>
</dbReference>
<dbReference type="STRING" id="88036.D8SP07"/>
<dbReference type="InParanoid" id="D8SP07"/>
<feature type="active site" evidence="4">
    <location>
        <position position="411"/>
    </location>
</feature>
<evidence type="ECO:0000313" key="9">
    <source>
        <dbReference type="EMBL" id="EFJ13890.1"/>
    </source>
</evidence>
<dbReference type="FunCoup" id="D8SP07">
    <property type="interactions" value="148"/>
</dbReference>
<dbReference type="PROSITE" id="PS51767">
    <property type="entry name" value="PEPTIDASE_A1"/>
    <property type="match status" value="1"/>
</dbReference>
<dbReference type="Gramene" id="EFJ13890">
    <property type="protein sequence ID" value="EFJ13890"/>
    <property type="gene ID" value="SELMODRAFT_121417"/>
</dbReference>
<dbReference type="PANTHER" id="PTHR47967:SF28">
    <property type="entry name" value="ASPARTYL PROTEASE FAMILY PROTEIN 2-LIKE"/>
    <property type="match status" value="1"/>
</dbReference>
<dbReference type="Proteomes" id="UP000001514">
    <property type="component" value="Unassembled WGS sequence"/>
</dbReference>
<dbReference type="OrthoDB" id="1294322at2759"/>
<sequence length="533" mass="58119">MIPSSNSQLLLLLALLTLSSAATQGSVPGIYLVTDEKNSTKNASGMAMIQPDYLRGGMADSACGDVQTPSRRVLLEESMKTSLKMELKHRDHGQPTRNRRSLLLESLKRDITRLQSFQKRVSEKLTASANPEAYLEMTNSSSTKSPPSPSSSWEEVDSTVESGAELGAGEYFMDVFVGNPPRHFLLIIDTGSDLTWLQCKPCKACFDQSGPVFDPSQSTSFKIIPCNAAACDLVVHDECRDNSSKTSPKTCKYFYWYGDSSRTSGDLALESLSVSLSDHPSSLEIRDMVIGCGHSNKGLFQGAGGLLGLGQGALSFPSQLRSSPIGQSFSYCLVDRTNNLSVSSAISFGAGFALSRHFDQMRFTPFVRTNNSVETFYYLGIQGIKIDQELLPIPAERFAIAPNGSGGTIIDSGTTLTYLNRDAYRAVESAFLARISYPRADPFDILGICYNATGRTAVPFPTLSIVFQNGAELDLPQENYFIQPDPQEAKHCLAILPTDGMSIIGNFQQQNIHFLYDVQHARLGFANTDCSAL</sequence>
<evidence type="ECO:0000259" key="8">
    <source>
        <dbReference type="PROSITE" id="PS51767"/>
    </source>
</evidence>
<dbReference type="InterPro" id="IPR001969">
    <property type="entry name" value="Aspartic_peptidase_AS"/>
</dbReference>
<dbReference type="KEGG" id="smo:SELMODRAFT_121417"/>
<comment type="similarity">
    <text evidence="1 5">Belongs to the peptidase A1 family.</text>
</comment>
<organism evidence="10">
    <name type="scientific">Selaginella moellendorffii</name>
    <name type="common">Spikemoss</name>
    <dbReference type="NCBI Taxonomy" id="88036"/>
    <lineage>
        <taxon>Eukaryota</taxon>
        <taxon>Viridiplantae</taxon>
        <taxon>Streptophyta</taxon>
        <taxon>Embryophyta</taxon>
        <taxon>Tracheophyta</taxon>
        <taxon>Lycopodiopsida</taxon>
        <taxon>Selaginellales</taxon>
        <taxon>Selaginellaceae</taxon>
        <taxon>Selaginella</taxon>
    </lineage>
</organism>
<evidence type="ECO:0000313" key="10">
    <source>
        <dbReference type="Proteomes" id="UP000001514"/>
    </source>
</evidence>
<evidence type="ECO:0000256" key="6">
    <source>
        <dbReference type="SAM" id="MobiDB-lite"/>
    </source>
</evidence>
<dbReference type="PRINTS" id="PR00792">
    <property type="entry name" value="PEPSIN"/>
</dbReference>
<accession>D8SP07</accession>
<protein>
    <recommendedName>
        <fullName evidence="8">Peptidase A1 domain-containing protein</fullName>
    </recommendedName>
</protein>
<name>D8SP07_SELML</name>
<dbReference type="InterPro" id="IPR032861">
    <property type="entry name" value="TAXi_N"/>
</dbReference>
<dbReference type="SUPFAM" id="SSF50630">
    <property type="entry name" value="Acid proteases"/>
    <property type="match status" value="1"/>
</dbReference>
<dbReference type="InterPro" id="IPR001461">
    <property type="entry name" value="Aspartic_peptidase_A1"/>
</dbReference>
<dbReference type="AlphaFoldDB" id="D8SP07"/>
<dbReference type="eggNOG" id="KOG1339">
    <property type="taxonomic scope" value="Eukaryota"/>
</dbReference>
<keyword evidence="5" id="KW-0064">Aspartyl protease</keyword>
<dbReference type="InterPro" id="IPR051708">
    <property type="entry name" value="Plant_Aspart_Prot_A1"/>
</dbReference>
<dbReference type="OMA" id="EPAYQII"/>
<feature type="active site" evidence="4">
    <location>
        <position position="189"/>
    </location>
</feature>
<reference evidence="9 10" key="1">
    <citation type="journal article" date="2011" name="Science">
        <title>The Selaginella genome identifies genetic changes associated with the evolution of vascular plants.</title>
        <authorList>
            <person name="Banks J.A."/>
            <person name="Nishiyama T."/>
            <person name="Hasebe M."/>
            <person name="Bowman J.L."/>
            <person name="Gribskov M."/>
            <person name="dePamphilis C."/>
            <person name="Albert V.A."/>
            <person name="Aono N."/>
            <person name="Aoyama T."/>
            <person name="Ambrose B.A."/>
            <person name="Ashton N.W."/>
            <person name="Axtell M.J."/>
            <person name="Barker E."/>
            <person name="Barker M.S."/>
            <person name="Bennetzen J.L."/>
            <person name="Bonawitz N.D."/>
            <person name="Chapple C."/>
            <person name="Cheng C."/>
            <person name="Correa L.G."/>
            <person name="Dacre M."/>
            <person name="DeBarry J."/>
            <person name="Dreyer I."/>
            <person name="Elias M."/>
            <person name="Engstrom E.M."/>
            <person name="Estelle M."/>
            <person name="Feng L."/>
            <person name="Finet C."/>
            <person name="Floyd S.K."/>
            <person name="Frommer W.B."/>
            <person name="Fujita T."/>
            <person name="Gramzow L."/>
            <person name="Gutensohn M."/>
            <person name="Harholt J."/>
            <person name="Hattori M."/>
            <person name="Heyl A."/>
            <person name="Hirai T."/>
            <person name="Hiwatashi Y."/>
            <person name="Ishikawa M."/>
            <person name="Iwata M."/>
            <person name="Karol K.G."/>
            <person name="Koehler B."/>
            <person name="Kolukisaoglu U."/>
            <person name="Kubo M."/>
            <person name="Kurata T."/>
            <person name="Lalonde S."/>
            <person name="Li K."/>
            <person name="Li Y."/>
            <person name="Litt A."/>
            <person name="Lyons E."/>
            <person name="Manning G."/>
            <person name="Maruyama T."/>
            <person name="Michael T.P."/>
            <person name="Mikami K."/>
            <person name="Miyazaki S."/>
            <person name="Morinaga S."/>
            <person name="Murata T."/>
            <person name="Mueller-Roeber B."/>
            <person name="Nelson D.R."/>
            <person name="Obara M."/>
            <person name="Oguri Y."/>
            <person name="Olmstead R.G."/>
            <person name="Onodera N."/>
            <person name="Petersen B.L."/>
            <person name="Pils B."/>
            <person name="Prigge M."/>
            <person name="Rensing S.A."/>
            <person name="Riano-Pachon D.M."/>
            <person name="Roberts A.W."/>
            <person name="Sato Y."/>
            <person name="Scheller H.V."/>
            <person name="Schulz B."/>
            <person name="Schulz C."/>
            <person name="Shakirov E.V."/>
            <person name="Shibagaki N."/>
            <person name="Shinohara N."/>
            <person name="Shippen D.E."/>
            <person name="Soerensen I."/>
            <person name="Sotooka R."/>
            <person name="Sugimoto N."/>
            <person name="Sugita M."/>
            <person name="Sumikawa N."/>
            <person name="Tanurdzic M."/>
            <person name="Theissen G."/>
            <person name="Ulvskov P."/>
            <person name="Wakazuki S."/>
            <person name="Weng J.K."/>
            <person name="Willats W.W."/>
            <person name="Wipf D."/>
            <person name="Wolf P.G."/>
            <person name="Yang L."/>
            <person name="Zimmer A.D."/>
            <person name="Zhu Q."/>
            <person name="Mitros T."/>
            <person name="Hellsten U."/>
            <person name="Loque D."/>
            <person name="Otillar R."/>
            <person name="Salamov A."/>
            <person name="Schmutz J."/>
            <person name="Shapiro H."/>
            <person name="Lindquist E."/>
            <person name="Lucas S."/>
            <person name="Rokhsar D."/>
            <person name="Grigoriev I.V."/>
        </authorList>
    </citation>
    <scope>NUCLEOTIDE SEQUENCE [LARGE SCALE GENOMIC DNA]</scope>
</reference>